<comment type="subcellular location">
    <subcellularLocation>
        <location evidence="1 7">Cell membrane</location>
        <topology evidence="1 7">Multi-pass membrane protein</topology>
    </subcellularLocation>
</comment>
<feature type="transmembrane region" description="Helical" evidence="7">
    <location>
        <begin position="12"/>
        <end position="36"/>
    </location>
</feature>
<sequence>MRQGKYRFLTVFMALPMAIFVIFVVSPYAQAFYLALTDWTGYTPTYNFIGLQNFAYLFGIEGPPDRFFWMGLRNNLILLLIVPAATIAIALFFAAMLNLSGSTKGGQIRGVRGSSFYRILFFVPQVISVAALGIMFQQVFQPSGLLNSMLRLFPGADPPSWLADPRTALLTVIVTLVWTNVGFYMVYFSAAMANIPRELLEAAAIDKASRWQSFRLITFPLLRPSLQVAFIYLGIMALDAFAIVQIMTIGPGGPNESTTVMALSIYKNFKEQGQFGYATAQGVILFFITIVLAAFTLRATKREEVEM</sequence>
<comment type="caution">
    <text evidence="9">The sequence shown here is derived from an EMBL/GenBank/DDBJ whole genome shotgun (WGS) entry which is preliminary data.</text>
</comment>
<evidence type="ECO:0000256" key="5">
    <source>
        <dbReference type="ARBA" id="ARBA00022989"/>
    </source>
</evidence>
<keyword evidence="10" id="KW-1185">Reference proteome</keyword>
<dbReference type="EMBL" id="JAFBCF010000001">
    <property type="protein sequence ID" value="MBM7797416.1"/>
    <property type="molecule type" value="Genomic_DNA"/>
</dbReference>
<dbReference type="RefSeq" id="WP_204916106.1">
    <property type="nucleotide sequence ID" value="NZ_BAAAQP010000003.1"/>
</dbReference>
<evidence type="ECO:0000313" key="10">
    <source>
        <dbReference type="Proteomes" id="UP000704762"/>
    </source>
</evidence>
<evidence type="ECO:0000259" key="8">
    <source>
        <dbReference type="PROSITE" id="PS50928"/>
    </source>
</evidence>
<evidence type="ECO:0000256" key="6">
    <source>
        <dbReference type="ARBA" id="ARBA00023136"/>
    </source>
</evidence>
<proteinExistence type="inferred from homology"/>
<evidence type="ECO:0000313" key="9">
    <source>
        <dbReference type="EMBL" id="MBM7797416.1"/>
    </source>
</evidence>
<reference evidence="9 10" key="1">
    <citation type="submission" date="2021-01" db="EMBL/GenBank/DDBJ databases">
        <title>Sequencing the genomes of 1000 actinobacteria strains.</title>
        <authorList>
            <person name="Klenk H.-P."/>
        </authorList>
    </citation>
    <scope>NUCLEOTIDE SEQUENCE [LARGE SCALE GENOMIC DNA]</scope>
    <source>
        <strain evidence="9 10">DSM 18662</strain>
    </source>
</reference>
<keyword evidence="3" id="KW-1003">Cell membrane</keyword>
<dbReference type="Proteomes" id="UP000704762">
    <property type="component" value="Unassembled WGS sequence"/>
</dbReference>
<dbReference type="InterPro" id="IPR035906">
    <property type="entry name" value="MetI-like_sf"/>
</dbReference>
<name>A0ABS2RGV3_9ACTN</name>
<dbReference type="PROSITE" id="PS50928">
    <property type="entry name" value="ABC_TM1"/>
    <property type="match status" value="1"/>
</dbReference>
<dbReference type="Gene3D" id="1.10.3720.10">
    <property type="entry name" value="MetI-like"/>
    <property type="match status" value="1"/>
</dbReference>
<keyword evidence="2 7" id="KW-0813">Transport</keyword>
<feature type="transmembrane region" description="Helical" evidence="7">
    <location>
        <begin position="275"/>
        <end position="297"/>
    </location>
</feature>
<dbReference type="Pfam" id="PF00528">
    <property type="entry name" value="BPD_transp_1"/>
    <property type="match status" value="1"/>
</dbReference>
<dbReference type="PANTHER" id="PTHR30193:SF41">
    <property type="entry name" value="DIACETYLCHITOBIOSE UPTAKE SYSTEM PERMEASE PROTEIN NGCF"/>
    <property type="match status" value="1"/>
</dbReference>
<feature type="transmembrane region" description="Helical" evidence="7">
    <location>
        <begin position="229"/>
        <end position="249"/>
    </location>
</feature>
<evidence type="ECO:0000256" key="7">
    <source>
        <dbReference type="RuleBase" id="RU363032"/>
    </source>
</evidence>
<evidence type="ECO:0000256" key="4">
    <source>
        <dbReference type="ARBA" id="ARBA00022692"/>
    </source>
</evidence>
<protein>
    <submittedName>
        <fullName evidence="9">N-acetylglucosamine transport system permease protein</fullName>
    </submittedName>
</protein>
<gene>
    <name evidence="9" type="ORF">JOE57_000337</name>
</gene>
<feature type="transmembrane region" description="Helical" evidence="7">
    <location>
        <begin position="168"/>
        <end position="187"/>
    </location>
</feature>
<keyword evidence="5 7" id="KW-1133">Transmembrane helix</keyword>
<dbReference type="PANTHER" id="PTHR30193">
    <property type="entry name" value="ABC TRANSPORTER PERMEASE PROTEIN"/>
    <property type="match status" value="1"/>
</dbReference>
<feature type="domain" description="ABC transmembrane type-1" evidence="8">
    <location>
        <begin position="72"/>
        <end position="296"/>
    </location>
</feature>
<feature type="transmembrane region" description="Helical" evidence="7">
    <location>
        <begin position="76"/>
        <end position="99"/>
    </location>
</feature>
<evidence type="ECO:0000256" key="3">
    <source>
        <dbReference type="ARBA" id="ARBA00022475"/>
    </source>
</evidence>
<dbReference type="InterPro" id="IPR000515">
    <property type="entry name" value="MetI-like"/>
</dbReference>
<feature type="transmembrane region" description="Helical" evidence="7">
    <location>
        <begin position="119"/>
        <end position="140"/>
    </location>
</feature>
<accession>A0ABS2RGV3</accession>
<organism evidence="9 10">
    <name type="scientific">Microlunatus panaciterrae</name>
    <dbReference type="NCBI Taxonomy" id="400768"/>
    <lineage>
        <taxon>Bacteria</taxon>
        <taxon>Bacillati</taxon>
        <taxon>Actinomycetota</taxon>
        <taxon>Actinomycetes</taxon>
        <taxon>Propionibacteriales</taxon>
        <taxon>Propionibacteriaceae</taxon>
        <taxon>Microlunatus</taxon>
    </lineage>
</organism>
<keyword evidence="6 7" id="KW-0472">Membrane</keyword>
<dbReference type="SUPFAM" id="SSF161098">
    <property type="entry name" value="MetI-like"/>
    <property type="match status" value="1"/>
</dbReference>
<evidence type="ECO:0000256" key="1">
    <source>
        <dbReference type="ARBA" id="ARBA00004651"/>
    </source>
</evidence>
<evidence type="ECO:0000256" key="2">
    <source>
        <dbReference type="ARBA" id="ARBA00022448"/>
    </source>
</evidence>
<comment type="similarity">
    <text evidence="7">Belongs to the binding-protein-dependent transport system permease family.</text>
</comment>
<keyword evidence="4 7" id="KW-0812">Transmembrane</keyword>
<dbReference type="InterPro" id="IPR051393">
    <property type="entry name" value="ABC_transporter_permease"/>
</dbReference>
<dbReference type="CDD" id="cd06261">
    <property type="entry name" value="TM_PBP2"/>
    <property type="match status" value="1"/>
</dbReference>